<reference evidence="1 2" key="1">
    <citation type="submission" date="2024-03" db="EMBL/GenBank/DDBJ databases">
        <title>Human intestinal bacterial collection.</title>
        <authorList>
            <person name="Pauvert C."/>
            <person name="Hitch T.C.A."/>
            <person name="Clavel T."/>
        </authorList>
    </citation>
    <scope>NUCLEOTIDE SEQUENCE [LARGE SCALE GENOMIC DNA]</scope>
    <source>
        <strain evidence="1 2">CLA-JM-H44</strain>
    </source>
</reference>
<organism evidence="1 2">
    <name type="scientific">Solibaculum intestinale</name>
    <dbReference type="NCBI Taxonomy" id="3133165"/>
    <lineage>
        <taxon>Bacteria</taxon>
        <taxon>Bacillati</taxon>
        <taxon>Bacillota</taxon>
        <taxon>Clostridia</taxon>
        <taxon>Eubacteriales</taxon>
        <taxon>Oscillospiraceae</taxon>
        <taxon>Solibaculum</taxon>
    </lineage>
</organism>
<dbReference type="Proteomes" id="UP001489509">
    <property type="component" value="Unassembled WGS sequence"/>
</dbReference>
<accession>A0ABV1E5Z3</accession>
<protein>
    <submittedName>
        <fullName evidence="1">Uncharacterized protein</fullName>
    </submittedName>
</protein>
<dbReference type="RefSeq" id="WP_349220556.1">
    <property type="nucleotide sequence ID" value="NZ_JBBMFD010000026.1"/>
</dbReference>
<name>A0ABV1E5Z3_9FIRM</name>
<proteinExistence type="predicted"/>
<evidence type="ECO:0000313" key="2">
    <source>
        <dbReference type="Proteomes" id="UP001489509"/>
    </source>
</evidence>
<evidence type="ECO:0000313" key="1">
    <source>
        <dbReference type="EMBL" id="MEQ2441463.1"/>
    </source>
</evidence>
<dbReference type="EMBL" id="JBBMFD010000026">
    <property type="protein sequence ID" value="MEQ2441463.1"/>
    <property type="molecule type" value="Genomic_DNA"/>
</dbReference>
<gene>
    <name evidence="1" type="ORF">WMO26_11550</name>
</gene>
<comment type="caution">
    <text evidence="1">The sequence shown here is derived from an EMBL/GenBank/DDBJ whole genome shotgun (WGS) entry which is preliminary data.</text>
</comment>
<sequence>MPYLTAFVPESAQPAAEAATPAACYARCTAAGCLMQELAALLYKEGNVPFDQILFPYADALLLSQHKPAYWGDCLCARIPQPLADRLPALLEERFRPILPIRWEIAPSREERPVRTGLLEGEAHGYSLYIKEWADPLFAPDGSLASAPGGTLLLEFSCSGWEGQRFGPDWQVRRSTRQFFSFCEVAARLAQKEGAVLTYAANGRLCLLAPEENQCKIQTSILNLTAAIPITGIFSVVIRQRFMI</sequence>
<keyword evidence="2" id="KW-1185">Reference proteome</keyword>